<evidence type="ECO:0000256" key="13">
    <source>
        <dbReference type="SAM" id="SignalP"/>
    </source>
</evidence>
<evidence type="ECO:0000256" key="9">
    <source>
        <dbReference type="ARBA" id="ARBA00023157"/>
    </source>
</evidence>
<evidence type="ECO:0008006" key="16">
    <source>
        <dbReference type="Google" id="ProtNLM"/>
    </source>
</evidence>
<evidence type="ECO:0000256" key="12">
    <source>
        <dbReference type="SAM" id="MobiDB-lite"/>
    </source>
</evidence>
<dbReference type="STRING" id="1051890.A0A3N4LQ32"/>
<dbReference type="InParanoid" id="A0A3N4LQ32"/>
<dbReference type="GO" id="GO:0046872">
    <property type="term" value="F:metal ion binding"/>
    <property type="evidence" value="ECO:0007669"/>
    <property type="project" value="UniProtKB-KW"/>
</dbReference>
<dbReference type="GO" id="GO:0004497">
    <property type="term" value="F:monooxygenase activity"/>
    <property type="evidence" value="ECO:0007669"/>
    <property type="project" value="UniProtKB-KW"/>
</dbReference>
<evidence type="ECO:0000256" key="4">
    <source>
        <dbReference type="ARBA" id="ARBA00022723"/>
    </source>
</evidence>
<dbReference type="Pfam" id="PF22810">
    <property type="entry name" value="LPMO_AA14"/>
    <property type="match status" value="1"/>
</dbReference>
<organism evidence="14 15">
    <name type="scientific">Terfezia boudieri ATCC MYA-4762</name>
    <dbReference type="NCBI Taxonomy" id="1051890"/>
    <lineage>
        <taxon>Eukaryota</taxon>
        <taxon>Fungi</taxon>
        <taxon>Dikarya</taxon>
        <taxon>Ascomycota</taxon>
        <taxon>Pezizomycotina</taxon>
        <taxon>Pezizomycetes</taxon>
        <taxon>Pezizales</taxon>
        <taxon>Pezizaceae</taxon>
        <taxon>Terfezia</taxon>
    </lineage>
</organism>
<dbReference type="EMBL" id="ML121539">
    <property type="protein sequence ID" value="RPB25037.1"/>
    <property type="molecule type" value="Genomic_DNA"/>
</dbReference>
<sequence>MHKITMIVIVGSFLPVALAHIGMWHPSVYGFNGDGYSIAEPLSEKGFDKWWMHGQKNKKPKDGAVFELPAGGQVTVELACNKQYTSFGNEGGGNNPCPPDTPSMHAGNPVKDSQLRGCGLAIAYKSDINDAQPEEFTVFSVNQKCVKDKNTVFQVPAGMPACPGDKCICAWFWQGQNSANEMYMNGFDCKITNPGNKVLAKPQVPVECRDGNNCIFGAKQPMYWANKEHQNVKFSGDHERKPSYNDKWGFKDGAQDIFEAGAEQPPALPDQPTPTGTPQTPGGCPAPVTVTVTVSKRKRPTPRPKW</sequence>
<evidence type="ECO:0000256" key="3">
    <source>
        <dbReference type="ARBA" id="ARBA00022525"/>
    </source>
</evidence>
<evidence type="ECO:0000256" key="1">
    <source>
        <dbReference type="ARBA" id="ARBA00001973"/>
    </source>
</evidence>
<evidence type="ECO:0000313" key="14">
    <source>
        <dbReference type="EMBL" id="RPB25037.1"/>
    </source>
</evidence>
<feature type="region of interest" description="Disordered" evidence="12">
    <location>
        <begin position="255"/>
        <end position="306"/>
    </location>
</feature>
<feature type="compositionally biased region" description="Basic residues" evidence="12">
    <location>
        <begin position="295"/>
        <end position="306"/>
    </location>
</feature>
<name>A0A3N4LQ32_9PEZI</name>
<keyword evidence="4" id="KW-0479">Metal-binding</keyword>
<keyword evidence="3" id="KW-0964">Secreted</keyword>
<feature type="signal peptide" evidence="13">
    <location>
        <begin position="1"/>
        <end position="19"/>
    </location>
</feature>
<gene>
    <name evidence="14" type="ORF">L211DRAFT_134950</name>
</gene>
<dbReference type="AlphaFoldDB" id="A0A3N4LQ32"/>
<evidence type="ECO:0000256" key="11">
    <source>
        <dbReference type="ARBA" id="ARBA00046340"/>
    </source>
</evidence>
<dbReference type="Gene3D" id="2.70.50.70">
    <property type="match status" value="1"/>
</dbReference>
<evidence type="ECO:0000256" key="2">
    <source>
        <dbReference type="ARBA" id="ARBA00004613"/>
    </source>
</evidence>
<evidence type="ECO:0000256" key="5">
    <source>
        <dbReference type="ARBA" id="ARBA00022729"/>
    </source>
</evidence>
<evidence type="ECO:0000256" key="8">
    <source>
        <dbReference type="ARBA" id="ARBA00023033"/>
    </source>
</evidence>
<protein>
    <recommendedName>
        <fullName evidence="16">Lytic polysaccharide monooxygenase</fullName>
    </recommendedName>
</protein>
<comment type="similarity">
    <text evidence="11">Belongs to the polysaccharide monooxygenase AA14 family.</text>
</comment>
<dbReference type="OrthoDB" id="2019572at2759"/>
<proteinExistence type="inferred from homology"/>
<keyword evidence="10" id="KW-0325">Glycoprotein</keyword>
<feature type="chain" id="PRO_5018300498" description="Lytic polysaccharide monooxygenase" evidence="13">
    <location>
        <begin position="20"/>
        <end position="306"/>
    </location>
</feature>
<evidence type="ECO:0000313" key="15">
    <source>
        <dbReference type="Proteomes" id="UP000267821"/>
    </source>
</evidence>
<keyword evidence="7" id="KW-0186">Copper</keyword>
<evidence type="ECO:0000256" key="7">
    <source>
        <dbReference type="ARBA" id="ARBA00023008"/>
    </source>
</evidence>
<evidence type="ECO:0000256" key="10">
    <source>
        <dbReference type="ARBA" id="ARBA00023180"/>
    </source>
</evidence>
<keyword evidence="15" id="KW-1185">Reference proteome</keyword>
<comment type="subcellular location">
    <subcellularLocation>
        <location evidence="2">Secreted</location>
    </subcellularLocation>
</comment>
<evidence type="ECO:0000256" key="6">
    <source>
        <dbReference type="ARBA" id="ARBA00023002"/>
    </source>
</evidence>
<reference evidence="14 15" key="1">
    <citation type="journal article" date="2018" name="Nat. Ecol. Evol.">
        <title>Pezizomycetes genomes reveal the molecular basis of ectomycorrhizal truffle lifestyle.</title>
        <authorList>
            <person name="Murat C."/>
            <person name="Payen T."/>
            <person name="Noel B."/>
            <person name="Kuo A."/>
            <person name="Morin E."/>
            <person name="Chen J."/>
            <person name="Kohler A."/>
            <person name="Krizsan K."/>
            <person name="Balestrini R."/>
            <person name="Da Silva C."/>
            <person name="Montanini B."/>
            <person name="Hainaut M."/>
            <person name="Levati E."/>
            <person name="Barry K.W."/>
            <person name="Belfiori B."/>
            <person name="Cichocki N."/>
            <person name="Clum A."/>
            <person name="Dockter R.B."/>
            <person name="Fauchery L."/>
            <person name="Guy J."/>
            <person name="Iotti M."/>
            <person name="Le Tacon F."/>
            <person name="Lindquist E.A."/>
            <person name="Lipzen A."/>
            <person name="Malagnac F."/>
            <person name="Mello A."/>
            <person name="Molinier V."/>
            <person name="Miyauchi S."/>
            <person name="Poulain J."/>
            <person name="Riccioni C."/>
            <person name="Rubini A."/>
            <person name="Sitrit Y."/>
            <person name="Splivallo R."/>
            <person name="Traeger S."/>
            <person name="Wang M."/>
            <person name="Zifcakova L."/>
            <person name="Wipf D."/>
            <person name="Zambonelli A."/>
            <person name="Paolocci F."/>
            <person name="Nowrousian M."/>
            <person name="Ottonello S."/>
            <person name="Baldrian P."/>
            <person name="Spatafora J.W."/>
            <person name="Henrissat B."/>
            <person name="Nagy L.G."/>
            <person name="Aury J.M."/>
            <person name="Wincker P."/>
            <person name="Grigoriev I.V."/>
            <person name="Bonfante P."/>
            <person name="Martin F.M."/>
        </authorList>
    </citation>
    <scope>NUCLEOTIDE SEQUENCE [LARGE SCALE GENOMIC DNA]</scope>
    <source>
        <strain evidence="14 15">ATCC MYA-4762</strain>
    </source>
</reference>
<dbReference type="Proteomes" id="UP000267821">
    <property type="component" value="Unassembled WGS sequence"/>
</dbReference>
<keyword evidence="9" id="KW-1015">Disulfide bond</keyword>
<dbReference type="InterPro" id="IPR054497">
    <property type="entry name" value="LPMO_AA14"/>
</dbReference>
<feature type="compositionally biased region" description="Low complexity" evidence="12">
    <location>
        <begin position="273"/>
        <end position="294"/>
    </location>
</feature>
<keyword evidence="8" id="KW-0503">Monooxygenase</keyword>
<accession>A0A3N4LQ32</accession>
<keyword evidence="5 13" id="KW-0732">Signal</keyword>
<comment type="cofactor">
    <cofactor evidence="1">
        <name>Cu(2+)</name>
        <dbReference type="ChEBI" id="CHEBI:29036"/>
    </cofactor>
</comment>
<dbReference type="GO" id="GO:0005576">
    <property type="term" value="C:extracellular region"/>
    <property type="evidence" value="ECO:0007669"/>
    <property type="project" value="UniProtKB-SubCell"/>
</dbReference>
<keyword evidence="6" id="KW-0560">Oxidoreductase</keyword>